<dbReference type="RefSeq" id="WP_319968330.1">
    <property type="nucleotide sequence ID" value="NZ_JAXAVW010000020.1"/>
</dbReference>
<accession>A0ABU4T552</accession>
<evidence type="ECO:0000313" key="4">
    <source>
        <dbReference type="Proteomes" id="UP001285521"/>
    </source>
</evidence>
<name>A0ABU4T552_9PSEU</name>
<evidence type="ECO:0000256" key="1">
    <source>
        <dbReference type="SAM" id="MobiDB-lite"/>
    </source>
</evidence>
<reference evidence="3 4" key="1">
    <citation type="submission" date="2023-11" db="EMBL/GenBank/DDBJ databases">
        <title>Lentzea sokolovensis, sp. nov., Lentzea kristufkii, sp. nov., and Lentzea miocenensis, sp. nov., rare actinobacteria from Sokolov Coal Basin, Miocene lacustrine sediment, Czech Republic.</title>
        <authorList>
            <person name="Lara A."/>
            <person name="Kotroba L."/>
            <person name="Nouioui I."/>
            <person name="Neumann-Schaal M."/>
            <person name="Mast Y."/>
            <person name="Chronakova A."/>
        </authorList>
    </citation>
    <scope>NUCLEOTIDE SEQUENCE [LARGE SCALE GENOMIC DNA]</scope>
    <source>
        <strain evidence="3 4">BCCO 10_0856</strain>
    </source>
</reference>
<comment type="caution">
    <text evidence="3">The sequence shown here is derived from an EMBL/GenBank/DDBJ whole genome shotgun (WGS) entry which is preliminary data.</text>
</comment>
<feature type="chain" id="PRO_5047101682" description="Lipoprotein" evidence="2">
    <location>
        <begin position="20"/>
        <end position="225"/>
    </location>
</feature>
<reference evidence="3 4" key="2">
    <citation type="submission" date="2023-11" db="EMBL/GenBank/DDBJ databases">
        <authorList>
            <person name="Lara A.C."/>
            <person name="Chronakova A."/>
        </authorList>
    </citation>
    <scope>NUCLEOTIDE SEQUENCE [LARGE SCALE GENOMIC DNA]</scope>
    <source>
        <strain evidence="3 4">BCCO 10_0856</strain>
    </source>
</reference>
<keyword evidence="2" id="KW-0732">Signal</keyword>
<proteinExistence type="predicted"/>
<feature type="region of interest" description="Disordered" evidence="1">
    <location>
        <begin position="21"/>
        <end position="40"/>
    </location>
</feature>
<dbReference type="Proteomes" id="UP001285521">
    <property type="component" value="Unassembled WGS sequence"/>
</dbReference>
<evidence type="ECO:0008006" key="5">
    <source>
        <dbReference type="Google" id="ProtNLM"/>
    </source>
</evidence>
<feature type="signal peptide" evidence="2">
    <location>
        <begin position="1"/>
        <end position="19"/>
    </location>
</feature>
<gene>
    <name evidence="3" type="ORF">SK803_24035</name>
</gene>
<dbReference type="EMBL" id="JAXAVW010000020">
    <property type="protein sequence ID" value="MDX8033300.1"/>
    <property type="molecule type" value="Genomic_DNA"/>
</dbReference>
<feature type="compositionally biased region" description="Low complexity" evidence="1">
    <location>
        <begin position="21"/>
        <end position="36"/>
    </location>
</feature>
<keyword evidence="4" id="KW-1185">Reference proteome</keyword>
<protein>
    <recommendedName>
        <fullName evidence="5">Lipoprotein</fullName>
    </recommendedName>
</protein>
<organism evidence="3 4">
    <name type="scientific">Lentzea miocenica</name>
    <dbReference type="NCBI Taxonomy" id="3095431"/>
    <lineage>
        <taxon>Bacteria</taxon>
        <taxon>Bacillati</taxon>
        <taxon>Actinomycetota</taxon>
        <taxon>Actinomycetes</taxon>
        <taxon>Pseudonocardiales</taxon>
        <taxon>Pseudonocardiaceae</taxon>
        <taxon>Lentzea</taxon>
    </lineage>
</organism>
<evidence type="ECO:0000313" key="3">
    <source>
        <dbReference type="EMBL" id="MDX8033300.1"/>
    </source>
</evidence>
<dbReference type="PROSITE" id="PS51257">
    <property type="entry name" value="PROKAR_LIPOPROTEIN"/>
    <property type="match status" value="1"/>
</dbReference>
<evidence type="ECO:0000256" key="2">
    <source>
        <dbReference type="SAM" id="SignalP"/>
    </source>
</evidence>
<sequence length="225" mass="23894">MKRLIVVALCLLATACAQAPTTTPTQTSTPSPTPSADESPAVRAAFETYTKAALAKDGTTGVSVLAKPIFDTYDDFRKLALTATEQDLSTAPLGKRAAVYTLRGSVDPAILRTASPKELVKVSIDRGLVGEKGINNLELGKITASGDTASAEVLARGQVAPYKFRFVREDGTWKLDLQPLLDLADSAYAEVAKQQNLTPEQFLDGVLNQMYGPAKAAEVRKPLGA</sequence>